<gene>
    <name evidence="16" type="primary">purB</name>
    <name evidence="16" type="ORF">FIM25_12980</name>
</gene>
<feature type="domain" description="Fumarate lyase N-terminal" evidence="14">
    <location>
        <begin position="12"/>
        <end position="307"/>
    </location>
</feature>
<comment type="catalytic activity">
    <reaction evidence="11">
        <text>N(6)-(1,2-dicarboxyethyl)-AMP = fumarate + AMP</text>
        <dbReference type="Rhea" id="RHEA:16853"/>
        <dbReference type="ChEBI" id="CHEBI:29806"/>
        <dbReference type="ChEBI" id="CHEBI:57567"/>
        <dbReference type="ChEBI" id="CHEBI:456215"/>
        <dbReference type="EC" id="4.3.2.2"/>
    </reaction>
    <physiologicalReaction direction="left-to-right" evidence="11">
        <dbReference type="Rhea" id="RHEA:16854"/>
    </physiologicalReaction>
</comment>
<evidence type="ECO:0000256" key="4">
    <source>
        <dbReference type="ARBA" id="ARBA00012339"/>
    </source>
</evidence>
<evidence type="ECO:0000256" key="7">
    <source>
        <dbReference type="ARBA" id="ARBA00023239"/>
    </source>
</evidence>
<dbReference type="RefSeq" id="WP_139450027.1">
    <property type="nucleotide sequence ID" value="NZ_VDMB01000019.1"/>
</dbReference>
<dbReference type="EMBL" id="VDMB01000019">
    <property type="protein sequence ID" value="TYT73845.1"/>
    <property type="molecule type" value="Genomic_DNA"/>
</dbReference>
<evidence type="ECO:0000313" key="17">
    <source>
        <dbReference type="Proteomes" id="UP000321899"/>
    </source>
</evidence>
<keyword evidence="7 13" id="KW-0456">Lyase</keyword>
<organism evidence="16 17">
    <name type="scientific">Desulfobotulus mexicanus</name>
    <dbReference type="NCBI Taxonomy" id="2586642"/>
    <lineage>
        <taxon>Bacteria</taxon>
        <taxon>Pseudomonadati</taxon>
        <taxon>Thermodesulfobacteriota</taxon>
        <taxon>Desulfobacteria</taxon>
        <taxon>Desulfobacterales</taxon>
        <taxon>Desulfobacteraceae</taxon>
        <taxon>Desulfobotulus</taxon>
    </lineage>
</organism>
<dbReference type="PANTHER" id="PTHR43411">
    <property type="entry name" value="ADENYLOSUCCINATE LYASE"/>
    <property type="match status" value="1"/>
</dbReference>
<dbReference type="InterPro" id="IPR020557">
    <property type="entry name" value="Fumarate_lyase_CS"/>
</dbReference>
<dbReference type="InterPro" id="IPR008948">
    <property type="entry name" value="L-Aspartase-like"/>
</dbReference>
<dbReference type="InterPro" id="IPR047136">
    <property type="entry name" value="PurB_bact"/>
</dbReference>
<dbReference type="Pfam" id="PF00206">
    <property type="entry name" value="Lyase_1"/>
    <property type="match status" value="1"/>
</dbReference>
<evidence type="ECO:0000256" key="1">
    <source>
        <dbReference type="ARBA" id="ARBA00004706"/>
    </source>
</evidence>
<comment type="pathway">
    <text evidence="1 13">Purine metabolism; IMP biosynthesis via de novo pathway; 5-amino-1-(5-phospho-D-ribosyl)imidazole-4-carboxamide from 5-amino-1-(5-phospho-D-ribosyl)imidazole-4-carboxylate: step 2/2.</text>
</comment>
<dbReference type="Proteomes" id="UP000321899">
    <property type="component" value="Unassembled WGS sequence"/>
</dbReference>
<evidence type="ECO:0000256" key="9">
    <source>
        <dbReference type="ARBA" id="ARBA00025012"/>
    </source>
</evidence>
<reference evidence="16 17" key="1">
    <citation type="submission" date="2019-06" db="EMBL/GenBank/DDBJ databases">
        <title>Desulfobotulus mexicanus sp. nov., a novel sulfate-reducing bacterium isolated from the sediment of an alkaline crater lake in Mexico.</title>
        <authorList>
            <person name="Hirschler-Rea A."/>
        </authorList>
    </citation>
    <scope>NUCLEOTIDE SEQUENCE [LARGE SCALE GENOMIC DNA]</scope>
    <source>
        <strain evidence="16 17">PAR22N</strain>
    </source>
</reference>
<dbReference type="GO" id="GO:0070626">
    <property type="term" value="F:(S)-2-(5-amino-1-(5-phospho-D-ribosyl)imidazole-4-carboxamido) succinate lyase (fumarate-forming) activity"/>
    <property type="evidence" value="ECO:0007669"/>
    <property type="project" value="RHEA"/>
</dbReference>
<dbReference type="EC" id="4.3.2.2" evidence="4 12"/>
<evidence type="ECO:0000256" key="13">
    <source>
        <dbReference type="RuleBase" id="RU361172"/>
    </source>
</evidence>
<evidence type="ECO:0000313" key="16">
    <source>
        <dbReference type="EMBL" id="TYT73845.1"/>
    </source>
</evidence>
<dbReference type="Gene3D" id="1.20.200.10">
    <property type="entry name" value="Fumarase/aspartase (Central domain)"/>
    <property type="match status" value="1"/>
</dbReference>
<evidence type="ECO:0000256" key="11">
    <source>
        <dbReference type="ARBA" id="ARBA00049115"/>
    </source>
</evidence>
<dbReference type="GO" id="GO:0006189">
    <property type="term" value="P:'de novo' IMP biosynthetic process"/>
    <property type="evidence" value="ECO:0007669"/>
    <property type="project" value="UniProtKB-UniPathway"/>
</dbReference>
<evidence type="ECO:0000256" key="10">
    <source>
        <dbReference type="ARBA" id="ARBA00030717"/>
    </source>
</evidence>
<feature type="domain" description="Adenylosuccinate lyase PurB C-terminal" evidence="15">
    <location>
        <begin position="325"/>
        <end position="440"/>
    </location>
</feature>
<dbReference type="Gene3D" id="1.10.40.30">
    <property type="entry name" value="Fumarase/aspartase (C-terminal domain)"/>
    <property type="match status" value="1"/>
</dbReference>
<comment type="catalytic activity">
    <reaction evidence="8">
        <text>(2S)-2-[5-amino-1-(5-phospho-beta-D-ribosyl)imidazole-4-carboxamido]succinate = 5-amino-1-(5-phospho-beta-D-ribosyl)imidazole-4-carboxamide + fumarate</text>
        <dbReference type="Rhea" id="RHEA:23920"/>
        <dbReference type="ChEBI" id="CHEBI:29806"/>
        <dbReference type="ChEBI" id="CHEBI:58443"/>
        <dbReference type="ChEBI" id="CHEBI:58475"/>
        <dbReference type="EC" id="4.3.2.2"/>
    </reaction>
    <physiologicalReaction direction="left-to-right" evidence="8">
        <dbReference type="Rhea" id="RHEA:23921"/>
    </physiologicalReaction>
</comment>
<dbReference type="GO" id="GO:0044208">
    <property type="term" value="P:'de novo' AMP biosynthetic process"/>
    <property type="evidence" value="ECO:0007669"/>
    <property type="project" value="UniProtKB-UniPathway"/>
</dbReference>
<evidence type="ECO:0000256" key="3">
    <source>
        <dbReference type="ARBA" id="ARBA00008273"/>
    </source>
</evidence>
<keyword evidence="17" id="KW-1185">Reference proteome</keyword>
<dbReference type="Pfam" id="PF08328">
    <property type="entry name" value="ASL_C"/>
    <property type="match status" value="1"/>
</dbReference>
<accession>A0A5S5MDZ5</accession>
<dbReference type="GO" id="GO:0004018">
    <property type="term" value="F:N6-(1,2-dicarboxyethyl)AMP AMP-lyase (fumarate-forming) activity"/>
    <property type="evidence" value="ECO:0007669"/>
    <property type="project" value="UniProtKB-UniRule"/>
</dbReference>
<evidence type="ECO:0000256" key="12">
    <source>
        <dbReference type="NCBIfam" id="TIGR00928"/>
    </source>
</evidence>
<dbReference type="NCBIfam" id="TIGR00928">
    <property type="entry name" value="purB"/>
    <property type="match status" value="1"/>
</dbReference>
<dbReference type="PROSITE" id="PS00163">
    <property type="entry name" value="FUMARATE_LYASES"/>
    <property type="match status" value="1"/>
</dbReference>
<evidence type="ECO:0000256" key="5">
    <source>
        <dbReference type="ARBA" id="ARBA00017058"/>
    </source>
</evidence>
<evidence type="ECO:0000256" key="8">
    <source>
        <dbReference type="ARBA" id="ARBA00024477"/>
    </source>
</evidence>
<dbReference type="AlphaFoldDB" id="A0A5S5MDZ5"/>
<evidence type="ECO:0000259" key="15">
    <source>
        <dbReference type="Pfam" id="PF08328"/>
    </source>
</evidence>
<dbReference type="OrthoDB" id="9768878at2"/>
<dbReference type="InterPro" id="IPR022761">
    <property type="entry name" value="Fumarate_lyase_N"/>
</dbReference>
<dbReference type="UniPathway" id="UPA00075">
    <property type="reaction ID" value="UER00336"/>
</dbReference>
<name>A0A5S5MDZ5_9BACT</name>
<evidence type="ECO:0000256" key="6">
    <source>
        <dbReference type="ARBA" id="ARBA00022755"/>
    </source>
</evidence>
<comment type="caution">
    <text evidence="16">The sequence shown here is derived from an EMBL/GenBank/DDBJ whole genome shotgun (WGS) entry which is preliminary data.</text>
</comment>
<dbReference type="PANTHER" id="PTHR43411:SF1">
    <property type="entry name" value="ADENYLOSUCCINATE LYASE"/>
    <property type="match status" value="1"/>
</dbReference>
<dbReference type="InterPro" id="IPR013539">
    <property type="entry name" value="PurB_C"/>
</dbReference>
<dbReference type="InterPro" id="IPR004769">
    <property type="entry name" value="Pur_lyase"/>
</dbReference>
<comment type="function">
    <text evidence="9">Catalyzes two reactions in de novo purine nucleotide biosynthesis. Catalyzes the breakdown of 5-aminoimidazole- (N-succinylocarboxamide) ribotide (SAICAR or 2-[5-amino-1-(5-phospho-beta-D-ribosyl)imidazole-4-carboxamido]succinate) to 5-aminoimidazole-4-carboxamide ribotide (AICAR or 5-amino-1-(5-phospho-beta-D-ribosyl)imidazole-4-carboxamide) and fumarate, and of adenylosuccinate (ADS or N(6)-(1,2-dicarboxyethyl)-AMP) to adenosine monophosphate (AMP) and fumarate.</text>
</comment>
<dbReference type="InterPro" id="IPR000362">
    <property type="entry name" value="Fumarate_lyase_fam"/>
</dbReference>
<dbReference type="NCBIfam" id="NF006764">
    <property type="entry name" value="PRK09285.1"/>
    <property type="match status" value="1"/>
</dbReference>
<dbReference type="InterPro" id="IPR024083">
    <property type="entry name" value="Fumarase/histidase_N"/>
</dbReference>
<evidence type="ECO:0000259" key="14">
    <source>
        <dbReference type="Pfam" id="PF00206"/>
    </source>
</evidence>
<dbReference type="PRINTS" id="PR00149">
    <property type="entry name" value="FUMRATELYASE"/>
</dbReference>
<evidence type="ECO:0000256" key="2">
    <source>
        <dbReference type="ARBA" id="ARBA00004734"/>
    </source>
</evidence>
<sequence length="455" mass="51316">MEQICALSVLDGRYRRLTEDLRDIFSEYGLIRHRLIVELRWLRFLVEHLKVVDISAEDLDRIDAIASDFGPEEALKVKAIEKTTNHDVKAVEYYIKEKLDALGLEKVREWTHFACTSDDINNTAYALMLQKGRDFIMARVQEVLESLESLARSGRSAAMMSRTHGQPATPTTMGKEMVNFAWRLRQEMESLALVSIGAKMNGATGNFNAHMVAFPEVDWIAASKIFLSDYLGVTPIMYSTQINPNHSIAQTLHGMVRMAGVLMDLDRDMWGYISLGYFRQRLQEGEVGSSTMPHKVNPIDFENGEGNLGLAVALMEHMAFKLLQSRFQRDLTDSTVLRNMGALFGYMSIGCRNTLKGLGKVALDEKRLAEDLAANPELLAEPIQTVMRVYGEDNPYEKLKELTRGRKTGLEDFTRLIDSLEKVPQQAKDGMRSLTPADYTGLAAALVDHYFAEYP</sequence>
<comment type="pathway">
    <text evidence="2 13">Purine metabolism; AMP biosynthesis via de novo pathway; AMP from IMP: step 2/2.</text>
</comment>
<dbReference type="UniPathway" id="UPA00074">
    <property type="reaction ID" value="UER00132"/>
</dbReference>
<keyword evidence="6 13" id="KW-0658">Purine biosynthesis</keyword>
<dbReference type="SUPFAM" id="SSF48557">
    <property type="entry name" value="L-aspartase-like"/>
    <property type="match status" value="1"/>
</dbReference>
<dbReference type="Gene3D" id="1.10.275.10">
    <property type="entry name" value="Fumarase/aspartase (N-terminal domain)"/>
    <property type="match status" value="1"/>
</dbReference>
<protein>
    <recommendedName>
        <fullName evidence="5 12">Adenylosuccinate lyase</fullName>
        <shortName evidence="13">ASL</shortName>
        <ecNumber evidence="4 12">4.3.2.2</ecNumber>
    </recommendedName>
    <alternativeName>
        <fullName evidence="10 13">Adenylosuccinase</fullName>
    </alternativeName>
</protein>
<comment type="similarity">
    <text evidence="3 13">Belongs to the lyase 1 family. Adenylosuccinate lyase subfamily.</text>
</comment>
<proteinExistence type="inferred from homology"/>